<dbReference type="EnsemblPlants" id="TuG1812G0600002020.01.T07">
    <property type="protein sequence ID" value="TuG1812G0600002020.01.T07.cds251783"/>
    <property type="gene ID" value="TuG1812G0600002020.01"/>
</dbReference>
<feature type="region of interest" description="Disordered" evidence="1">
    <location>
        <begin position="69"/>
        <end position="109"/>
    </location>
</feature>
<dbReference type="EnsemblPlants" id="TuG1812G0600002020.01.T06">
    <property type="protein sequence ID" value="TuG1812G0600002020.01.T06.cds251783"/>
    <property type="gene ID" value="TuG1812G0600002020.01"/>
</dbReference>
<evidence type="ECO:0000256" key="1">
    <source>
        <dbReference type="SAM" id="MobiDB-lite"/>
    </source>
</evidence>
<dbReference type="Gramene" id="TuG1812G0600002020.01.T02">
    <property type="protein sequence ID" value="TuG1812G0600002020.01.T02.cds251783"/>
    <property type="gene ID" value="TuG1812G0600002020.01"/>
</dbReference>
<dbReference type="Gramene" id="TuG1812G0600002020.01.T01">
    <property type="protein sequence ID" value="TuG1812G0600002020.01.T01.cds251783"/>
    <property type="gene ID" value="TuG1812G0600002020.01"/>
</dbReference>
<reference evidence="2" key="2">
    <citation type="submission" date="2018-03" db="EMBL/GenBank/DDBJ databases">
        <title>The Triticum urartu genome reveals the dynamic nature of wheat genome evolution.</title>
        <authorList>
            <person name="Ling H."/>
            <person name="Ma B."/>
            <person name="Shi X."/>
            <person name="Liu H."/>
            <person name="Dong L."/>
            <person name="Sun H."/>
            <person name="Cao Y."/>
            <person name="Gao Q."/>
            <person name="Zheng S."/>
            <person name="Li Y."/>
            <person name="Yu Y."/>
            <person name="Du H."/>
            <person name="Qi M."/>
            <person name="Li Y."/>
            <person name="Yu H."/>
            <person name="Cui Y."/>
            <person name="Wang N."/>
            <person name="Chen C."/>
            <person name="Wu H."/>
            <person name="Zhao Y."/>
            <person name="Zhang J."/>
            <person name="Li Y."/>
            <person name="Zhou W."/>
            <person name="Zhang B."/>
            <person name="Hu W."/>
            <person name="Eijk M."/>
            <person name="Tang J."/>
            <person name="Witsenboer H."/>
            <person name="Zhao S."/>
            <person name="Li Z."/>
            <person name="Zhang A."/>
            <person name="Wang D."/>
            <person name="Liang C."/>
        </authorList>
    </citation>
    <scope>NUCLEOTIDE SEQUENCE [LARGE SCALE GENOMIC DNA]</scope>
    <source>
        <strain evidence="2">cv. G1812</strain>
    </source>
</reference>
<dbReference type="Gramene" id="TuG1812G0600002020.01.T07">
    <property type="protein sequence ID" value="TuG1812G0600002020.01.T07.cds251783"/>
    <property type="gene ID" value="TuG1812G0600002020.01"/>
</dbReference>
<proteinExistence type="predicted"/>
<dbReference type="Gramene" id="TuG1812G0600002020.01.T06">
    <property type="protein sequence ID" value="TuG1812G0600002020.01.T06.cds251783"/>
    <property type="gene ID" value="TuG1812G0600002020.01"/>
</dbReference>
<dbReference type="Gramene" id="TuG1812G0600002020.01.T03">
    <property type="protein sequence ID" value="TuG1812G0600002020.01.T03.cds251783"/>
    <property type="gene ID" value="TuG1812G0600002020.01"/>
</dbReference>
<evidence type="ECO:0000313" key="2">
    <source>
        <dbReference type="EnsemblPlants" id="TuG1812G0600002020.01.T02.cds251783"/>
    </source>
</evidence>
<dbReference type="Gramene" id="TuG1812G0600002020.01.T08">
    <property type="protein sequence ID" value="TuG1812G0600002020.01.T08.cds251794"/>
    <property type="gene ID" value="TuG1812G0600002020.01"/>
</dbReference>
<dbReference type="EnsemblPlants" id="TuG1812G0600002020.01.T10">
    <property type="protein sequence ID" value="TuG1812G0600002020.01.T10.cds251794"/>
    <property type="gene ID" value="TuG1812G0600002020.01"/>
</dbReference>
<reference evidence="2" key="3">
    <citation type="submission" date="2022-06" db="UniProtKB">
        <authorList>
            <consortium name="EnsemblPlants"/>
        </authorList>
    </citation>
    <scope>IDENTIFICATION</scope>
</reference>
<organism evidence="2 3">
    <name type="scientific">Triticum urartu</name>
    <name type="common">Red wild einkorn</name>
    <name type="synonym">Crithodium urartu</name>
    <dbReference type="NCBI Taxonomy" id="4572"/>
    <lineage>
        <taxon>Eukaryota</taxon>
        <taxon>Viridiplantae</taxon>
        <taxon>Streptophyta</taxon>
        <taxon>Embryophyta</taxon>
        <taxon>Tracheophyta</taxon>
        <taxon>Spermatophyta</taxon>
        <taxon>Magnoliopsida</taxon>
        <taxon>Liliopsida</taxon>
        <taxon>Poales</taxon>
        <taxon>Poaceae</taxon>
        <taxon>BOP clade</taxon>
        <taxon>Pooideae</taxon>
        <taxon>Triticodae</taxon>
        <taxon>Triticeae</taxon>
        <taxon>Triticinae</taxon>
        <taxon>Triticum</taxon>
    </lineage>
</organism>
<protein>
    <submittedName>
        <fullName evidence="2">Uncharacterized protein</fullName>
    </submittedName>
</protein>
<dbReference type="EnsemblPlants" id="TuG1812G0600002020.01.T05">
    <property type="protein sequence ID" value="TuG1812G0600002020.01.T05.cds251783"/>
    <property type="gene ID" value="TuG1812G0600002020.01"/>
</dbReference>
<sequence>MRGRRSKEGRVKERKEEREVRLRRRLLSRPLPRWSRCSSVGAARFSIQSDLAPVAVPVASSSFFPTHRLRASAPATSPSPFPPREQSSLRPRPRTPSFRAPHQSPPAAA</sequence>
<dbReference type="EnsemblPlants" id="TuG1812G0600002020.01.T04">
    <property type="protein sequence ID" value="TuG1812G0600002020.01.T04.cds251783"/>
    <property type="gene ID" value="TuG1812G0600002020.01"/>
</dbReference>
<dbReference type="Gramene" id="TuG1812G0600002020.01.T10">
    <property type="protein sequence ID" value="TuG1812G0600002020.01.T10.cds251794"/>
    <property type="gene ID" value="TuG1812G0600002020.01"/>
</dbReference>
<reference evidence="3" key="1">
    <citation type="journal article" date="2013" name="Nature">
        <title>Draft genome of the wheat A-genome progenitor Triticum urartu.</title>
        <authorList>
            <person name="Ling H.Q."/>
            <person name="Zhao S."/>
            <person name="Liu D."/>
            <person name="Wang J."/>
            <person name="Sun H."/>
            <person name="Zhang C."/>
            <person name="Fan H."/>
            <person name="Li D."/>
            <person name="Dong L."/>
            <person name="Tao Y."/>
            <person name="Gao C."/>
            <person name="Wu H."/>
            <person name="Li Y."/>
            <person name="Cui Y."/>
            <person name="Guo X."/>
            <person name="Zheng S."/>
            <person name="Wang B."/>
            <person name="Yu K."/>
            <person name="Liang Q."/>
            <person name="Yang W."/>
            <person name="Lou X."/>
            <person name="Chen J."/>
            <person name="Feng M."/>
            <person name="Jian J."/>
            <person name="Zhang X."/>
            <person name="Luo G."/>
            <person name="Jiang Y."/>
            <person name="Liu J."/>
            <person name="Wang Z."/>
            <person name="Sha Y."/>
            <person name="Zhang B."/>
            <person name="Wu H."/>
            <person name="Tang D."/>
            <person name="Shen Q."/>
            <person name="Xue P."/>
            <person name="Zou S."/>
            <person name="Wang X."/>
            <person name="Liu X."/>
            <person name="Wang F."/>
            <person name="Yang Y."/>
            <person name="An X."/>
            <person name="Dong Z."/>
            <person name="Zhang K."/>
            <person name="Zhang X."/>
            <person name="Luo M.C."/>
            <person name="Dvorak J."/>
            <person name="Tong Y."/>
            <person name="Wang J."/>
            <person name="Yang H."/>
            <person name="Li Z."/>
            <person name="Wang D."/>
            <person name="Zhang A."/>
            <person name="Wang J."/>
        </authorList>
    </citation>
    <scope>NUCLEOTIDE SEQUENCE</scope>
    <source>
        <strain evidence="3">cv. G1812</strain>
    </source>
</reference>
<evidence type="ECO:0000313" key="3">
    <source>
        <dbReference type="Proteomes" id="UP000015106"/>
    </source>
</evidence>
<feature type="region of interest" description="Disordered" evidence="1">
    <location>
        <begin position="1"/>
        <end position="20"/>
    </location>
</feature>
<dbReference type="Gramene" id="TuG1812G0600002020.01.T05">
    <property type="protein sequence ID" value="TuG1812G0600002020.01.T05.cds251783"/>
    <property type="gene ID" value="TuG1812G0600002020.01"/>
</dbReference>
<dbReference type="EnsemblPlants" id="TuG1812G0600002020.01.T08">
    <property type="protein sequence ID" value="TuG1812G0600002020.01.T08.cds251794"/>
    <property type="gene ID" value="TuG1812G0600002020.01"/>
</dbReference>
<dbReference type="EnsemblPlants" id="TuG1812G0600002020.01.T01">
    <property type="protein sequence ID" value="TuG1812G0600002020.01.T01.cds251783"/>
    <property type="gene ID" value="TuG1812G0600002020.01"/>
</dbReference>
<dbReference type="EnsemblPlants" id="TuG1812G0600002020.01.T02">
    <property type="protein sequence ID" value="TuG1812G0600002020.01.T02.cds251783"/>
    <property type="gene ID" value="TuG1812G0600002020.01"/>
</dbReference>
<dbReference type="Gramene" id="TuG1812G0600002020.01.T04">
    <property type="protein sequence ID" value="TuG1812G0600002020.01.T04.cds251783"/>
    <property type="gene ID" value="TuG1812G0600002020.01"/>
</dbReference>
<dbReference type="EnsemblPlants" id="TuG1812G0600002020.01.T09">
    <property type="protein sequence ID" value="TuG1812G0600002020.01.T09.cds251794"/>
    <property type="gene ID" value="TuG1812G0600002020.01"/>
</dbReference>
<dbReference type="Gramene" id="TuG1812G0600002020.01.T09">
    <property type="protein sequence ID" value="TuG1812G0600002020.01.T09.cds251794"/>
    <property type="gene ID" value="TuG1812G0600002020.01"/>
</dbReference>
<dbReference type="Proteomes" id="UP000015106">
    <property type="component" value="Chromosome 6"/>
</dbReference>
<keyword evidence="3" id="KW-1185">Reference proteome</keyword>
<dbReference type="EnsemblPlants" id="TuG1812G0600002020.01.T03">
    <property type="protein sequence ID" value="TuG1812G0600002020.01.T03.cds251783"/>
    <property type="gene ID" value="TuG1812G0600002020.01"/>
</dbReference>
<dbReference type="AlphaFoldDB" id="A0A8R7UWG9"/>
<accession>A0A8R7UWG9</accession>
<name>A0A8R7UWG9_TRIUA</name>